<feature type="binding site" evidence="1">
    <location>
        <position position="153"/>
    </location>
    <ligand>
        <name>a divalent metal cation</name>
        <dbReference type="ChEBI" id="CHEBI:60240"/>
        <label>2</label>
    </ligand>
</feature>
<feature type="binding site" evidence="1">
    <location>
        <position position="13"/>
    </location>
    <ligand>
        <name>a divalent metal cation</name>
        <dbReference type="ChEBI" id="CHEBI:60240"/>
        <label>1</label>
    </ligand>
</feature>
<dbReference type="EMBL" id="DRZI01000025">
    <property type="protein sequence ID" value="HHP81179.1"/>
    <property type="molecule type" value="Genomic_DNA"/>
</dbReference>
<keyword evidence="1" id="KW-0479">Metal-binding</keyword>
<protein>
    <submittedName>
        <fullName evidence="2">TatD family deoxyribonuclease</fullName>
    </submittedName>
</protein>
<dbReference type="AlphaFoldDB" id="A0A7C5XFR8"/>
<evidence type="ECO:0000313" key="2">
    <source>
        <dbReference type="EMBL" id="HHP81179.1"/>
    </source>
</evidence>
<dbReference type="EMBL" id="DRUB01000032">
    <property type="protein sequence ID" value="HHR95587.1"/>
    <property type="molecule type" value="Genomic_DNA"/>
</dbReference>
<name>A0A7C5XFR8_9CREN</name>
<feature type="binding site" evidence="1">
    <location>
        <position position="94"/>
    </location>
    <ligand>
        <name>a divalent metal cation</name>
        <dbReference type="ChEBI" id="CHEBI:60240"/>
        <label>1</label>
    </ligand>
</feature>
<sequence length="252" mass="29549">MGSEVDKVLVDAHCHLHEYNDAEVRSIGDLGIYVISVSDDYKSSLKTLEISKRYGWVIPAIGLHPWNVDINYMDELKYIERLLLENRLVRVIGEVGLDKKFKPYTLQYQDIVFRRFAEIAREKGFALNIHAANAWREVLDILYRYDISLAIIHWYTGPLELIKEIVDRGYYITVNMAIAIQQKYREVVKIAPLDIMLVESDAPYRYKGLEFHPREITNVFRYIAELKGLDSNEVRNSIMKNSYKFLKRLEIL</sequence>
<dbReference type="PIRSF" id="PIRSF005902">
    <property type="entry name" value="DNase_TatD"/>
    <property type="match status" value="1"/>
</dbReference>
<dbReference type="InterPro" id="IPR001130">
    <property type="entry name" value="TatD-like"/>
</dbReference>
<dbReference type="InterPro" id="IPR032466">
    <property type="entry name" value="Metal_Hydrolase"/>
</dbReference>
<dbReference type="GO" id="GO:0046872">
    <property type="term" value="F:metal ion binding"/>
    <property type="evidence" value="ECO:0007669"/>
    <property type="project" value="UniProtKB-KW"/>
</dbReference>
<dbReference type="GO" id="GO:0016788">
    <property type="term" value="F:hydrolase activity, acting on ester bonds"/>
    <property type="evidence" value="ECO:0007669"/>
    <property type="project" value="InterPro"/>
</dbReference>
<accession>A0A7C5XFR8</accession>
<dbReference type="PANTHER" id="PTHR46124:SF2">
    <property type="entry name" value="D-AMINOACYL-TRNA DEACYLASE"/>
    <property type="match status" value="1"/>
</dbReference>
<dbReference type="PANTHER" id="PTHR46124">
    <property type="entry name" value="D-AMINOACYL-TRNA DEACYLASE"/>
    <property type="match status" value="1"/>
</dbReference>
<dbReference type="Gene3D" id="3.20.20.140">
    <property type="entry name" value="Metal-dependent hydrolases"/>
    <property type="match status" value="1"/>
</dbReference>
<dbReference type="Pfam" id="PF01026">
    <property type="entry name" value="TatD_DNase"/>
    <property type="match status" value="1"/>
</dbReference>
<feature type="binding site" evidence="1">
    <location>
        <position position="130"/>
    </location>
    <ligand>
        <name>a divalent metal cation</name>
        <dbReference type="ChEBI" id="CHEBI:60240"/>
        <label>2</label>
    </ligand>
</feature>
<reference evidence="2" key="1">
    <citation type="journal article" date="2020" name="mSystems">
        <title>Genome- and Community-Level Interaction Insights into Carbon Utilization and Element Cycling Functions of Hydrothermarchaeota in Hydrothermal Sediment.</title>
        <authorList>
            <person name="Zhou Z."/>
            <person name="Liu Y."/>
            <person name="Xu W."/>
            <person name="Pan J."/>
            <person name="Luo Z.H."/>
            <person name="Li M."/>
        </authorList>
    </citation>
    <scope>NUCLEOTIDE SEQUENCE [LARGE SCALE GENOMIC DNA]</scope>
    <source>
        <strain evidence="3">SpSt-1</strain>
        <strain evidence="2">SpSt-1121</strain>
    </source>
</reference>
<gene>
    <name evidence="3" type="ORF">ENL47_01895</name>
    <name evidence="2" type="ORF">ENM84_00795</name>
</gene>
<dbReference type="CDD" id="cd01310">
    <property type="entry name" value="TatD_DNAse"/>
    <property type="match status" value="1"/>
</dbReference>
<comment type="caution">
    <text evidence="2">The sequence shown here is derived from an EMBL/GenBank/DDBJ whole genome shotgun (WGS) entry which is preliminary data.</text>
</comment>
<feature type="binding site" evidence="1">
    <location>
        <position position="201"/>
    </location>
    <ligand>
        <name>a divalent metal cation</name>
        <dbReference type="ChEBI" id="CHEBI:60240"/>
        <label>1</label>
    </ligand>
</feature>
<evidence type="ECO:0000313" key="3">
    <source>
        <dbReference type="EMBL" id="HHR95587.1"/>
    </source>
</evidence>
<organism evidence="2">
    <name type="scientific">Ignisphaera aggregans</name>
    <dbReference type="NCBI Taxonomy" id="334771"/>
    <lineage>
        <taxon>Archaea</taxon>
        <taxon>Thermoproteota</taxon>
        <taxon>Thermoprotei</taxon>
        <taxon>Desulfurococcales</taxon>
        <taxon>Desulfurococcaceae</taxon>
        <taxon>Ignisphaera</taxon>
    </lineage>
</organism>
<feature type="binding site" evidence="1">
    <location>
        <position position="15"/>
    </location>
    <ligand>
        <name>a divalent metal cation</name>
        <dbReference type="ChEBI" id="CHEBI:60240"/>
        <label>1</label>
    </ligand>
</feature>
<dbReference type="SUPFAM" id="SSF51556">
    <property type="entry name" value="Metallo-dependent hydrolases"/>
    <property type="match status" value="1"/>
</dbReference>
<evidence type="ECO:0000256" key="1">
    <source>
        <dbReference type="PIRSR" id="PIRSR005902-1"/>
    </source>
</evidence>
<proteinExistence type="predicted"/>